<name>A0A4R6Q0U2_9FIRM</name>
<dbReference type="AlphaFoldDB" id="A0A4R6Q0U2"/>
<feature type="region of interest" description="Disordered" evidence="1">
    <location>
        <begin position="1"/>
        <end position="26"/>
    </location>
</feature>
<evidence type="ECO:0000313" key="2">
    <source>
        <dbReference type="EMBL" id="TDP53726.1"/>
    </source>
</evidence>
<feature type="compositionally biased region" description="Polar residues" evidence="1">
    <location>
        <begin position="1"/>
        <end position="21"/>
    </location>
</feature>
<comment type="caution">
    <text evidence="2">The sequence shown here is derived from an EMBL/GenBank/DDBJ whole genome shotgun (WGS) entry which is preliminary data.</text>
</comment>
<proteinExistence type="predicted"/>
<sequence>MSNRNEQKLSIQNDKSAFKSTGKTEKTSRERMFLLVFRGIEALWKLVQIVQSLMQFFQ</sequence>
<evidence type="ECO:0000313" key="3">
    <source>
        <dbReference type="Proteomes" id="UP000295500"/>
    </source>
</evidence>
<protein>
    <recommendedName>
        <fullName evidence="4">Flagellin-like protein</fullName>
    </recommendedName>
</protein>
<gene>
    <name evidence="2" type="ORF">EV211_12341</name>
</gene>
<organism evidence="2 3">
    <name type="scientific">Aminicella lysinilytica</name>
    <dbReference type="NCBI Taxonomy" id="433323"/>
    <lineage>
        <taxon>Bacteria</taxon>
        <taxon>Bacillati</taxon>
        <taxon>Bacillota</taxon>
        <taxon>Clostridia</taxon>
        <taxon>Peptostreptococcales</taxon>
        <taxon>Anaerovoracaceae</taxon>
        <taxon>Aminicella</taxon>
    </lineage>
</organism>
<reference evidence="2 3" key="1">
    <citation type="submission" date="2019-03" db="EMBL/GenBank/DDBJ databases">
        <title>Genomic Encyclopedia of Type Strains, Phase IV (KMG-IV): sequencing the most valuable type-strain genomes for metagenomic binning, comparative biology and taxonomic classification.</title>
        <authorList>
            <person name="Goeker M."/>
        </authorList>
    </citation>
    <scope>NUCLEOTIDE SEQUENCE [LARGE SCALE GENOMIC DNA]</scope>
    <source>
        <strain evidence="2 3">DSM 28287</strain>
    </source>
</reference>
<dbReference type="EMBL" id="SNXO01000023">
    <property type="protein sequence ID" value="TDP53726.1"/>
    <property type="molecule type" value="Genomic_DNA"/>
</dbReference>
<evidence type="ECO:0000256" key="1">
    <source>
        <dbReference type="SAM" id="MobiDB-lite"/>
    </source>
</evidence>
<dbReference type="Proteomes" id="UP000295500">
    <property type="component" value="Unassembled WGS sequence"/>
</dbReference>
<accession>A0A4R6Q0U2</accession>
<keyword evidence="3" id="KW-1185">Reference proteome</keyword>
<evidence type="ECO:0008006" key="4">
    <source>
        <dbReference type="Google" id="ProtNLM"/>
    </source>
</evidence>